<dbReference type="Pfam" id="PF04542">
    <property type="entry name" value="Sigma70_r2"/>
    <property type="match status" value="1"/>
</dbReference>
<evidence type="ECO:0000259" key="7">
    <source>
        <dbReference type="Pfam" id="PF08281"/>
    </source>
</evidence>
<evidence type="ECO:0000256" key="4">
    <source>
        <dbReference type="ARBA" id="ARBA00023125"/>
    </source>
</evidence>
<dbReference type="InterPro" id="IPR014284">
    <property type="entry name" value="RNA_pol_sigma-70_dom"/>
</dbReference>
<dbReference type="SUPFAM" id="SSF88946">
    <property type="entry name" value="Sigma2 domain of RNA polymerase sigma factors"/>
    <property type="match status" value="1"/>
</dbReference>
<dbReference type="SUPFAM" id="SSF88659">
    <property type="entry name" value="Sigma3 and sigma4 domains of RNA polymerase sigma factors"/>
    <property type="match status" value="1"/>
</dbReference>
<feature type="domain" description="RNA polymerase sigma-70 region 2" evidence="6">
    <location>
        <begin position="5"/>
        <end position="65"/>
    </location>
</feature>
<dbReference type="Pfam" id="PF08281">
    <property type="entry name" value="Sigma70_r4_2"/>
    <property type="match status" value="1"/>
</dbReference>
<evidence type="ECO:0000256" key="5">
    <source>
        <dbReference type="ARBA" id="ARBA00023163"/>
    </source>
</evidence>
<sequence length="174" mass="19740">MLPLERDLERYIARHCRTAEDVPDLRQETYERAIVGAAGALPQVTRGYIFTIARNVLIDRARRAKIVSFDQFADIDAAWDGDTDATERALTARDELRRALAGLEKLPPRCREVVRLRKVEGLNIRETAVKLGIGHHTVERQLTLGLRALADFMLGGEGRIKRPSQLSRRREDAQ</sequence>
<protein>
    <submittedName>
        <fullName evidence="8">RNA polymerase sigma factor</fullName>
    </submittedName>
</protein>
<dbReference type="InterPro" id="IPR013324">
    <property type="entry name" value="RNA_pol_sigma_r3/r4-like"/>
</dbReference>
<accession>A0ABV6CY87</accession>
<comment type="similarity">
    <text evidence="1">Belongs to the sigma-70 factor family. ECF subfamily.</text>
</comment>
<organism evidence="8 9">
    <name type="scientific">Novosphingobium soli</name>
    <dbReference type="NCBI Taxonomy" id="574956"/>
    <lineage>
        <taxon>Bacteria</taxon>
        <taxon>Pseudomonadati</taxon>
        <taxon>Pseudomonadota</taxon>
        <taxon>Alphaproteobacteria</taxon>
        <taxon>Sphingomonadales</taxon>
        <taxon>Sphingomonadaceae</taxon>
        <taxon>Novosphingobium</taxon>
    </lineage>
</organism>
<keyword evidence="4" id="KW-0238">DNA-binding</keyword>
<comment type="caution">
    <text evidence="8">The sequence shown here is derived from an EMBL/GenBank/DDBJ whole genome shotgun (WGS) entry which is preliminary data.</text>
</comment>
<evidence type="ECO:0000259" key="6">
    <source>
        <dbReference type="Pfam" id="PF04542"/>
    </source>
</evidence>
<evidence type="ECO:0000256" key="2">
    <source>
        <dbReference type="ARBA" id="ARBA00023015"/>
    </source>
</evidence>
<dbReference type="InterPro" id="IPR007627">
    <property type="entry name" value="RNA_pol_sigma70_r2"/>
</dbReference>
<gene>
    <name evidence="8" type="ORF">ACFFJC_13915</name>
</gene>
<dbReference type="InterPro" id="IPR036388">
    <property type="entry name" value="WH-like_DNA-bd_sf"/>
</dbReference>
<dbReference type="InterPro" id="IPR039425">
    <property type="entry name" value="RNA_pol_sigma-70-like"/>
</dbReference>
<keyword evidence="9" id="KW-1185">Reference proteome</keyword>
<dbReference type="PANTHER" id="PTHR43133">
    <property type="entry name" value="RNA POLYMERASE ECF-TYPE SIGMA FACTO"/>
    <property type="match status" value="1"/>
</dbReference>
<dbReference type="RefSeq" id="WP_379488232.1">
    <property type="nucleotide sequence ID" value="NZ_JBHLWK010000017.1"/>
</dbReference>
<feature type="domain" description="RNA polymerase sigma factor 70 region 4 type 2" evidence="7">
    <location>
        <begin position="100"/>
        <end position="149"/>
    </location>
</feature>
<reference evidence="8 9" key="1">
    <citation type="submission" date="2024-09" db="EMBL/GenBank/DDBJ databases">
        <authorList>
            <person name="Sun Q."/>
            <person name="Mori K."/>
        </authorList>
    </citation>
    <scope>NUCLEOTIDE SEQUENCE [LARGE SCALE GENOMIC DNA]</scope>
    <source>
        <strain evidence="8 9">CCM 7706</strain>
    </source>
</reference>
<dbReference type="NCBIfam" id="TIGR02937">
    <property type="entry name" value="sigma70-ECF"/>
    <property type="match status" value="1"/>
</dbReference>
<dbReference type="Proteomes" id="UP001589798">
    <property type="component" value="Unassembled WGS sequence"/>
</dbReference>
<dbReference type="Gene3D" id="1.10.1740.10">
    <property type="match status" value="1"/>
</dbReference>
<evidence type="ECO:0000313" key="8">
    <source>
        <dbReference type="EMBL" id="MFC0205362.1"/>
    </source>
</evidence>
<evidence type="ECO:0000256" key="3">
    <source>
        <dbReference type="ARBA" id="ARBA00023082"/>
    </source>
</evidence>
<dbReference type="PANTHER" id="PTHR43133:SF8">
    <property type="entry name" value="RNA POLYMERASE SIGMA FACTOR HI_1459-RELATED"/>
    <property type="match status" value="1"/>
</dbReference>
<dbReference type="EMBL" id="JBHLWK010000017">
    <property type="protein sequence ID" value="MFC0205362.1"/>
    <property type="molecule type" value="Genomic_DNA"/>
</dbReference>
<proteinExistence type="inferred from homology"/>
<keyword evidence="5" id="KW-0804">Transcription</keyword>
<keyword evidence="2" id="KW-0805">Transcription regulation</keyword>
<dbReference type="InterPro" id="IPR013249">
    <property type="entry name" value="RNA_pol_sigma70_r4_t2"/>
</dbReference>
<dbReference type="InterPro" id="IPR013325">
    <property type="entry name" value="RNA_pol_sigma_r2"/>
</dbReference>
<name>A0ABV6CY87_9SPHN</name>
<keyword evidence="3" id="KW-0731">Sigma factor</keyword>
<dbReference type="Gene3D" id="1.10.10.10">
    <property type="entry name" value="Winged helix-like DNA-binding domain superfamily/Winged helix DNA-binding domain"/>
    <property type="match status" value="1"/>
</dbReference>
<evidence type="ECO:0000256" key="1">
    <source>
        <dbReference type="ARBA" id="ARBA00010641"/>
    </source>
</evidence>
<evidence type="ECO:0000313" key="9">
    <source>
        <dbReference type="Proteomes" id="UP001589798"/>
    </source>
</evidence>